<protein>
    <submittedName>
        <fullName evidence="2">Uncharacterized protein</fullName>
    </submittedName>
</protein>
<feature type="transmembrane region" description="Helical" evidence="1">
    <location>
        <begin position="148"/>
        <end position="166"/>
    </location>
</feature>
<keyword evidence="1" id="KW-0472">Membrane</keyword>
<name>A0A814Z2Y3_9BILA</name>
<dbReference type="EMBL" id="CAJOAY010010418">
    <property type="protein sequence ID" value="CAF4221409.1"/>
    <property type="molecule type" value="Genomic_DNA"/>
</dbReference>
<dbReference type="Proteomes" id="UP000663891">
    <property type="component" value="Unassembled WGS sequence"/>
</dbReference>
<evidence type="ECO:0000313" key="4">
    <source>
        <dbReference type="Proteomes" id="UP000663891"/>
    </source>
</evidence>
<feature type="transmembrane region" description="Helical" evidence="1">
    <location>
        <begin position="15"/>
        <end position="37"/>
    </location>
</feature>
<feature type="transmembrane region" description="Helical" evidence="1">
    <location>
        <begin position="89"/>
        <end position="109"/>
    </location>
</feature>
<proteinExistence type="predicted"/>
<evidence type="ECO:0000313" key="3">
    <source>
        <dbReference type="EMBL" id="CAF4221409.1"/>
    </source>
</evidence>
<organism evidence="2 4">
    <name type="scientific">Adineta steineri</name>
    <dbReference type="NCBI Taxonomy" id="433720"/>
    <lineage>
        <taxon>Eukaryota</taxon>
        <taxon>Metazoa</taxon>
        <taxon>Spiralia</taxon>
        <taxon>Gnathifera</taxon>
        <taxon>Rotifera</taxon>
        <taxon>Eurotatoria</taxon>
        <taxon>Bdelloidea</taxon>
        <taxon>Adinetida</taxon>
        <taxon>Adinetidae</taxon>
        <taxon>Adineta</taxon>
    </lineage>
</organism>
<feature type="transmembrane region" description="Helical" evidence="1">
    <location>
        <begin position="115"/>
        <end position="136"/>
    </location>
</feature>
<comment type="caution">
    <text evidence="2">The sequence shown here is derived from an EMBL/GenBank/DDBJ whole genome shotgun (WGS) entry which is preliminary data.</text>
</comment>
<reference evidence="2" key="1">
    <citation type="submission" date="2021-02" db="EMBL/GenBank/DDBJ databases">
        <authorList>
            <person name="Nowell W R."/>
        </authorList>
    </citation>
    <scope>NUCLEOTIDE SEQUENCE</scope>
</reference>
<gene>
    <name evidence="3" type="ORF">OKA104_LOCUS42063</name>
    <name evidence="2" type="ORF">VCS650_LOCUS27595</name>
</gene>
<keyword evidence="1" id="KW-1133">Transmembrane helix</keyword>
<dbReference type="AlphaFoldDB" id="A0A814Z2Y3"/>
<keyword evidence="1" id="KW-0812">Transmembrane</keyword>
<evidence type="ECO:0000313" key="2">
    <source>
        <dbReference type="EMBL" id="CAF1237393.1"/>
    </source>
</evidence>
<accession>A0A814Z2Y3</accession>
<sequence length="167" mass="19952">MPFTIYVYGVNENRFLFRSMFLLILVAGVQFYHVFFLRDIQRSVFIFREPNVTDISWDMYISIPYEDCQCNVISIESCLTNLQIKYTRILPLILFLLEVYTFKDILSLHRYRSHFIVNFYWIVSIFLFFCLVTVIYRCSSYYDIINIILADLGILLYFTCGATQIIP</sequence>
<dbReference type="EMBL" id="CAJNON010000390">
    <property type="protein sequence ID" value="CAF1237393.1"/>
    <property type="molecule type" value="Genomic_DNA"/>
</dbReference>
<dbReference type="OrthoDB" id="9978073at2759"/>
<evidence type="ECO:0000256" key="1">
    <source>
        <dbReference type="SAM" id="Phobius"/>
    </source>
</evidence>
<dbReference type="Proteomes" id="UP000663881">
    <property type="component" value="Unassembled WGS sequence"/>
</dbReference>